<dbReference type="AlphaFoldDB" id="U2KFE4"/>
<dbReference type="EMBL" id="AWVF01000031">
    <property type="protein sequence ID" value="ERJ97251.1"/>
    <property type="molecule type" value="Genomic_DNA"/>
</dbReference>
<keyword evidence="2" id="KW-1185">Reference proteome</keyword>
<dbReference type="Proteomes" id="UP000016662">
    <property type="component" value="Unassembled WGS sequence"/>
</dbReference>
<organism evidence="1 2">
    <name type="scientific">Ruminococcus callidus ATCC 27760</name>
    <dbReference type="NCBI Taxonomy" id="411473"/>
    <lineage>
        <taxon>Bacteria</taxon>
        <taxon>Bacillati</taxon>
        <taxon>Bacillota</taxon>
        <taxon>Clostridia</taxon>
        <taxon>Eubacteriales</taxon>
        <taxon>Oscillospiraceae</taxon>
        <taxon>Ruminococcus</taxon>
    </lineage>
</organism>
<protein>
    <submittedName>
        <fullName evidence="1">Uncharacterized protein</fullName>
    </submittedName>
</protein>
<dbReference type="RefSeq" id="WP_021681928.1">
    <property type="nucleotide sequence ID" value="NZ_KI260389.1"/>
</dbReference>
<dbReference type="HOGENOM" id="CLU_2755392_0_0_9"/>
<comment type="caution">
    <text evidence="1">The sequence shown here is derived from an EMBL/GenBank/DDBJ whole genome shotgun (WGS) entry which is preliminary data.</text>
</comment>
<accession>U2KFE4</accession>
<gene>
    <name evidence="1" type="ORF">RUMCAL_00323</name>
</gene>
<evidence type="ECO:0000313" key="2">
    <source>
        <dbReference type="Proteomes" id="UP000016662"/>
    </source>
</evidence>
<evidence type="ECO:0000313" key="1">
    <source>
        <dbReference type="EMBL" id="ERJ97251.1"/>
    </source>
</evidence>
<dbReference type="PATRIC" id="fig|411473.3.peg.250"/>
<reference evidence="1 2" key="1">
    <citation type="submission" date="2013-07" db="EMBL/GenBank/DDBJ databases">
        <authorList>
            <person name="Weinstock G."/>
            <person name="Sodergren E."/>
            <person name="Wylie T."/>
            <person name="Fulton L."/>
            <person name="Fulton R."/>
            <person name="Fronick C."/>
            <person name="O'Laughlin M."/>
            <person name="Godfrey J."/>
            <person name="Miner T."/>
            <person name="Herter B."/>
            <person name="Appelbaum E."/>
            <person name="Cordes M."/>
            <person name="Lek S."/>
            <person name="Wollam A."/>
            <person name="Pepin K.H."/>
            <person name="Palsikar V.B."/>
            <person name="Mitreva M."/>
            <person name="Wilson R.K."/>
        </authorList>
    </citation>
    <scope>NUCLEOTIDE SEQUENCE [LARGE SCALE GENOMIC DNA]</scope>
    <source>
        <strain evidence="1 2">ATCC 27760</strain>
    </source>
</reference>
<name>U2KFE4_9FIRM</name>
<dbReference type="STRING" id="411473.RUMCAL_00323"/>
<sequence length="70" mass="7664">MYRYIKAAEEPSALEESLDGLKDDFNYIMDGLDKLSRTGGDSSKAALSIALSLSDAIENHIEQVSSQILK</sequence>
<proteinExistence type="predicted"/>